<dbReference type="PROSITE" id="PS00073">
    <property type="entry name" value="ACYL_COA_DH_2"/>
    <property type="match status" value="1"/>
</dbReference>
<proteinExistence type="inferred from homology"/>
<comment type="similarity">
    <text evidence="2 8">Belongs to the acyl-CoA dehydrogenase family.</text>
</comment>
<keyword evidence="3 8" id="KW-0285">Flavoprotein</keyword>
<dbReference type="Pfam" id="PF00441">
    <property type="entry name" value="Acyl-CoA_dh_1"/>
    <property type="match status" value="1"/>
</dbReference>
<dbReference type="Proteomes" id="UP000199629">
    <property type="component" value="Unassembled WGS sequence"/>
</dbReference>
<dbReference type="GO" id="GO:0050660">
    <property type="term" value="F:flavin adenine dinucleotide binding"/>
    <property type="evidence" value="ECO:0007669"/>
    <property type="project" value="InterPro"/>
</dbReference>
<dbReference type="PANTHER" id="PTHR43884:SF12">
    <property type="entry name" value="ISOVALERYL-COA DEHYDROGENASE, MITOCHONDRIAL-RELATED"/>
    <property type="match status" value="1"/>
</dbReference>
<dbReference type="PANTHER" id="PTHR43884">
    <property type="entry name" value="ACYL-COA DEHYDROGENASE"/>
    <property type="match status" value="1"/>
</dbReference>
<dbReference type="InterPro" id="IPR006089">
    <property type="entry name" value="Acyl-CoA_DH_CS"/>
</dbReference>
<reference evidence="13" key="1">
    <citation type="submission" date="2016-06" db="EMBL/GenBank/DDBJ databases">
        <authorList>
            <person name="Varghese N."/>
            <person name="Submissions Spin"/>
        </authorList>
    </citation>
    <scope>NUCLEOTIDE SEQUENCE [LARGE SCALE GENOMIC DNA]</scope>
    <source>
        <strain evidence="13">DSM 45246</strain>
    </source>
</reference>
<dbReference type="PROSITE" id="PS00072">
    <property type="entry name" value="ACYL_COA_DH_1"/>
    <property type="match status" value="1"/>
</dbReference>
<dbReference type="FunFam" id="1.10.540.10:FF:000023">
    <property type="entry name" value="Acyl-CoA dehydrogenase FadE25"/>
    <property type="match status" value="1"/>
</dbReference>
<dbReference type="EMBL" id="FMCS01000002">
    <property type="protein sequence ID" value="SCE80095.1"/>
    <property type="molecule type" value="Genomic_DNA"/>
</dbReference>
<evidence type="ECO:0000256" key="7">
    <source>
        <dbReference type="ARBA" id="ARBA00071575"/>
    </source>
</evidence>
<evidence type="ECO:0000259" key="10">
    <source>
        <dbReference type="Pfam" id="PF02770"/>
    </source>
</evidence>
<evidence type="ECO:0000313" key="13">
    <source>
        <dbReference type="Proteomes" id="UP000199629"/>
    </source>
</evidence>
<evidence type="ECO:0000313" key="12">
    <source>
        <dbReference type="EMBL" id="SCE80095.1"/>
    </source>
</evidence>
<protein>
    <recommendedName>
        <fullName evidence="7">Probable acyl-CoA dehydrogenase fadE25</fullName>
    </recommendedName>
</protein>
<keyword evidence="4 8" id="KW-0274">FAD</keyword>
<sequence length="387" mass="41582">MPAEQSFDVYRLPEEHEAIREAVREVCAAKVAPHAAEADETGEFPKASYDALRAADFHAPHIPVEYGGAGADALATAIVIEEVARACASSSLIPAVNKLGTMPLILAGSEELKRKYLTPVAAGDAMFSYCLSEPEAGSDAASMTTKAVRDGDHWVLNGVKRWITNAGVSEYYTVFAVTDPTARSKGISAFVVEKSDAGVSFGAPEKKLGIKGSPTREVYFDNVRIPADRMIGAEGTGFATAMRTLDHTRVTIAAQAVGIAQGALDYAKGYIQERKQFGKPVADFQGIQFMVADMGMKLEAARQLTYTAAGKSERGDADLTYFGAAAKCFASDAAMEITTDAVQLLGGYGYTRDYPVERMMRDAKITQIYEGTNQVQRIVMARQLLKG</sequence>
<dbReference type="FunFam" id="1.20.140.10:FF:000004">
    <property type="entry name" value="Acyl-CoA dehydrogenase FadE25"/>
    <property type="match status" value="1"/>
</dbReference>
<comment type="cofactor">
    <cofactor evidence="1 8">
        <name>FAD</name>
        <dbReference type="ChEBI" id="CHEBI:57692"/>
    </cofactor>
</comment>
<dbReference type="FunFam" id="2.40.110.10:FF:000001">
    <property type="entry name" value="Acyl-CoA dehydrogenase, mitochondrial"/>
    <property type="match status" value="1"/>
</dbReference>
<evidence type="ECO:0000256" key="3">
    <source>
        <dbReference type="ARBA" id="ARBA00022630"/>
    </source>
</evidence>
<dbReference type="Pfam" id="PF02771">
    <property type="entry name" value="Acyl-CoA_dh_N"/>
    <property type="match status" value="1"/>
</dbReference>
<evidence type="ECO:0000256" key="5">
    <source>
        <dbReference type="ARBA" id="ARBA00023002"/>
    </source>
</evidence>
<dbReference type="Pfam" id="PF02770">
    <property type="entry name" value="Acyl-CoA_dh_M"/>
    <property type="match status" value="1"/>
</dbReference>
<gene>
    <name evidence="12" type="ORF">GA0070214_102115</name>
</gene>
<dbReference type="InterPro" id="IPR006091">
    <property type="entry name" value="Acyl-CoA_Oxase/DH_mid-dom"/>
</dbReference>
<evidence type="ECO:0000256" key="8">
    <source>
        <dbReference type="RuleBase" id="RU362125"/>
    </source>
</evidence>
<evidence type="ECO:0000256" key="4">
    <source>
        <dbReference type="ARBA" id="ARBA00022827"/>
    </source>
</evidence>
<keyword evidence="5 8" id="KW-0560">Oxidoreductase</keyword>
<feature type="domain" description="Acyl-CoA dehydrogenase/oxidase C-terminal" evidence="9">
    <location>
        <begin position="235"/>
        <end position="385"/>
    </location>
</feature>
<keyword evidence="13" id="KW-1185">Reference proteome</keyword>
<organism evidence="12 13">
    <name type="scientific">Micromonospora chaiyaphumensis</name>
    <dbReference type="NCBI Taxonomy" id="307119"/>
    <lineage>
        <taxon>Bacteria</taxon>
        <taxon>Bacillati</taxon>
        <taxon>Actinomycetota</taxon>
        <taxon>Actinomycetes</taxon>
        <taxon>Micromonosporales</taxon>
        <taxon>Micromonosporaceae</taxon>
        <taxon>Micromonospora</taxon>
    </lineage>
</organism>
<dbReference type="Gene3D" id="1.20.140.10">
    <property type="entry name" value="Butyryl-CoA Dehydrogenase, subunit A, domain 3"/>
    <property type="match status" value="1"/>
</dbReference>
<dbReference type="InterPro" id="IPR046373">
    <property type="entry name" value="Acyl-CoA_Oxase/DH_mid-dom_sf"/>
</dbReference>
<dbReference type="InterPro" id="IPR037069">
    <property type="entry name" value="AcylCoA_DH/ox_N_sf"/>
</dbReference>
<dbReference type="PIRSF" id="PIRSF016578">
    <property type="entry name" value="HsaA"/>
    <property type="match status" value="1"/>
</dbReference>
<dbReference type="InterPro" id="IPR013786">
    <property type="entry name" value="AcylCoA_DH/ox_N"/>
</dbReference>
<dbReference type="Gene3D" id="1.10.540.10">
    <property type="entry name" value="Acyl-CoA dehydrogenase/oxidase, N-terminal domain"/>
    <property type="match status" value="1"/>
</dbReference>
<feature type="domain" description="Acyl-CoA oxidase/dehydrogenase middle" evidence="10">
    <location>
        <begin position="129"/>
        <end position="223"/>
    </location>
</feature>
<evidence type="ECO:0000259" key="11">
    <source>
        <dbReference type="Pfam" id="PF02771"/>
    </source>
</evidence>
<name>A0A1C4V8L5_9ACTN</name>
<comment type="catalytic activity">
    <reaction evidence="6">
        <text>a 2,3-saturated acyl-CoA + A = a 2,3-dehydroacyl-CoA + AH2</text>
        <dbReference type="Rhea" id="RHEA:48608"/>
        <dbReference type="ChEBI" id="CHEBI:13193"/>
        <dbReference type="ChEBI" id="CHEBI:17499"/>
        <dbReference type="ChEBI" id="CHEBI:60015"/>
        <dbReference type="ChEBI" id="CHEBI:65111"/>
    </reaction>
</comment>
<dbReference type="RefSeq" id="WP_091260157.1">
    <property type="nucleotide sequence ID" value="NZ_FMCS01000002.1"/>
</dbReference>
<feature type="domain" description="Acyl-CoA dehydrogenase/oxidase N-terminal" evidence="11">
    <location>
        <begin position="14"/>
        <end position="124"/>
    </location>
</feature>
<dbReference type="InterPro" id="IPR009100">
    <property type="entry name" value="AcylCoA_DH/oxidase_NM_dom_sf"/>
</dbReference>
<evidence type="ECO:0000256" key="6">
    <source>
        <dbReference type="ARBA" id="ARBA00052546"/>
    </source>
</evidence>
<dbReference type="SUPFAM" id="SSF56645">
    <property type="entry name" value="Acyl-CoA dehydrogenase NM domain-like"/>
    <property type="match status" value="1"/>
</dbReference>
<dbReference type="InterPro" id="IPR036250">
    <property type="entry name" value="AcylCo_DH-like_C"/>
</dbReference>
<evidence type="ECO:0000259" key="9">
    <source>
        <dbReference type="Pfam" id="PF00441"/>
    </source>
</evidence>
<evidence type="ECO:0000256" key="2">
    <source>
        <dbReference type="ARBA" id="ARBA00009347"/>
    </source>
</evidence>
<dbReference type="Gene3D" id="2.40.110.10">
    <property type="entry name" value="Butyryl-CoA Dehydrogenase, subunit A, domain 2"/>
    <property type="match status" value="1"/>
</dbReference>
<dbReference type="InterPro" id="IPR009075">
    <property type="entry name" value="AcylCo_DH/oxidase_C"/>
</dbReference>
<evidence type="ECO:0000256" key="1">
    <source>
        <dbReference type="ARBA" id="ARBA00001974"/>
    </source>
</evidence>
<dbReference type="SUPFAM" id="SSF47203">
    <property type="entry name" value="Acyl-CoA dehydrogenase C-terminal domain-like"/>
    <property type="match status" value="1"/>
</dbReference>
<dbReference type="AlphaFoldDB" id="A0A1C4V8L5"/>
<accession>A0A1C4V8L5</accession>
<dbReference type="GO" id="GO:0003995">
    <property type="term" value="F:acyl-CoA dehydrogenase activity"/>
    <property type="evidence" value="ECO:0007669"/>
    <property type="project" value="InterPro"/>
</dbReference>